<gene>
    <name evidence="2" type="ORF">ACFP0N_09885</name>
</gene>
<name>A0ABW1EUE2_9ACTN</name>
<dbReference type="InterPro" id="IPR043917">
    <property type="entry name" value="DUF5753"/>
</dbReference>
<dbReference type="EMBL" id="JBHSOD010000009">
    <property type="protein sequence ID" value="MFC5885282.1"/>
    <property type="molecule type" value="Genomic_DNA"/>
</dbReference>
<dbReference type="InterPro" id="IPR010982">
    <property type="entry name" value="Lambda_DNA-bd_dom_sf"/>
</dbReference>
<comment type="caution">
    <text evidence="2">The sequence shown here is derived from an EMBL/GenBank/DDBJ whole genome shotgun (WGS) entry which is preliminary data.</text>
</comment>
<dbReference type="RefSeq" id="WP_313764298.1">
    <property type="nucleotide sequence ID" value="NZ_BAAAVH010000121.1"/>
</dbReference>
<dbReference type="Proteomes" id="UP001596067">
    <property type="component" value="Unassembled WGS sequence"/>
</dbReference>
<evidence type="ECO:0000313" key="3">
    <source>
        <dbReference type="Proteomes" id="UP001596067"/>
    </source>
</evidence>
<sequence length="281" mass="30404">MAVEHDPSHSPRAYYGAELRRLRELAGLSQEALGQLVFCSGGYIGQMEVAVRKPQEDLSKRLDEALKTDGHFLRVYQMVRKASRYPDFFADAAELQASAQSISEFGPLLVPGLLQTPDYARAVFESADPLRKAADAEALVAARVARSEILDRANAPLYWAVLDESVLRRPVGGSAVMFGQLRHLAELVLSRKALIQVVPFSAGAHALMEGSLCLMTFEEAPPVAYVEGPYSGQLVDNPSTVAECALAYDLVRAAALSPKVSLALIDSAAEDYANAPDREVA</sequence>
<dbReference type="Pfam" id="PF13560">
    <property type="entry name" value="HTH_31"/>
    <property type="match status" value="1"/>
</dbReference>
<dbReference type="SUPFAM" id="SSF47413">
    <property type="entry name" value="lambda repressor-like DNA-binding domains"/>
    <property type="match status" value="1"/>
</dbReference>
<dbReference type="Pfam" id="PF19054">
    <property type="entry name" value="DUF5753"/>
    <property type="match status" value="1"/>
</dbReference>
<protein>
    <submittedName>
        <fullName evidence="2">Helix-turn-helix transcriptional regulator</fullName>
    </submittedName>
</protein>
<evidence type="ECO:0000313" key="2">
    <source>
        <dbReference type="EMBL" id="MFC5885282.1"/>
    </source>
</evidence>
<dbReference type="Gene3D" id="1.10.260.40">
    <property type="entry name" value="lambda repressor-like DNA-binding domains"/>
    <property type="match status" value="1"/>
</dbReference>
<organism evidence="2 3">
    <name type="scientific">Kitasatospora aburaviensis</name>
    <dbReference type="NCBI Taxonomy" id="67265"/>
    <lineage>
        <taxon>Bacteria</taxon>
        <taxon>Bacillati</taxon>
        <taxon>Actinomycetota</taxon>
        <taxon>Actinomycetes</taxon>
        <taxon>Kitasatosporales</taxon>
        <taxon>Streptomycetaceae</taxon>
        <taxon>Kitasatospora</taxon>
    </lineage>
</organism>
<reference evidence="3" key="1">
    <citation type="journal article" date="2019" name="Int. J. Syst. Evol. Microbiol.">
        <title>The Global Catalogue of Microorganisms (GCM) 10K type strain sequencing project: providing services to taxonomists for standard genome sequencing and annotation.</title>
        <authorList>
            <consortium name="The Broad Institute Genomics Platform"/>
            <consortium name="The Broad Institute Genome Sequencing Center for Infectious Disease"/>
            <person name="Wu L."/>
            <person name="Ma J."/>
        </authorList>
    </citation>
    <scope>NUCLEOTIDE SEQUENCE [LARGE SCALE GENOMIC DNA]</scope>
    <source>
        <strain evidence="3">CGMCC 4.1469</strain>
    </source>
</reference>
<dbReference type="SMART" id="SM00530">
    <property type="entry name" value="HTH_XRE"/>
    <property type="match status" value="1"/>
</dbReference>
<accession>A0ABW1EUE2</accession>
<feature type="domain" description="HTH cro/C1-type" evidence="1">
    <location>
        <begin position="19"/>
        <end position="73"/>
    </location>
</feature>
<dbReference type="CDD" id="cd00093">
    <property type="entry name" value="HTH_XRE"/>
    <property type="match status" value="1"/>
</dbReference>
<evidence type="ECO:0000259" key="1">
    <source>
        <dbReference type="PROSITE" id="PS50943"/>
    </source>
</evidence>
<proteinExistence type="predicted"/>
<keyword evidence="3" id="KW-1185">Reference proteome</keyword>
<dbReference type="InterPro" id="IPR001387">
    <property type="entry name" value="Cro/C1-type_HTH"/>
</dbReference>
<dbReference type="PROSITE" id="PS50943">
    <property type="entry name" value="HTH_CROC1"/>
    <property type="match status" value="1"/>
</dbReference>